<organism evidence="1 2">
    <name type="scientific">Avena sativa</name>
    <name type="common">Oat</name>
    <dbReference type="NCBI Taxonomy" id="4498"/>
    <lineage>
        <taxon>Eukaryota</taxon>
        <taxon>Viridiplantae</taxon>
        <taxon>Streptophyta</taxon>
        <taxon>Embryophyta</taxon>
        <taxon>Tracheophyta</taxon>
        <taxon>Spermatophyta</taxon>
        <taxon>Magnoliopsida</taxon>
        <taxon>Liliopsida</taxon>
        <taxon>Poales</taxon>
        <taxon>Poaceae</taxon>
        <taxon>BOP clade</taxon>
        <taxon>Pooideae</taxon>
        <taxon>Poodae</taxon>
        <taxon>Poeae</taxon>
        <taxon>Poeae Chloroplast Group 1 (Aveneae type)</taxon>
        <taxon>Aveninae</taxon>
        <taxon>Avena</taxon>
    </lineage>
</organism>
<proteinExistence type="predicted"/>
<protein>
    <submittedName>
        <fullName evidence="1">Uncharacterized protein</fullName>
    </submittedName>
</protein>
<evidence type="ECO:0000313" key="2">
    <source>
        <dbReference type="Proteomes" id="UP001732700"/>
    </source>
</evidence>
<reference evidence="1" key="1">
    <citation type="submission" date="2021-05" db="EMBL/GenBank/DDBJ databases">
        <authorList>
            <person name="Scholz U."/>
            <person name="Mascher M."/>
            <person name="Fiebig A."/>
        </authorList>
    </citation>
    <scope>NUCLEOTIDE SEQUENCE [LARGE SCALE GENOMIC DNA]</scope>
</reference>
<keyword evidence="2" id="KW-1185">Reference proteome</keyword>
<reference evidence="1" key="2">
    <citation type="submission" date="2025-09" db="UniProtKB">
        <authorList>
            <consortium name="EnsemblPlants"/>
        </authorList>
    </citation>
    <scope>IDENTIFICATION</scope>
</reference>
<evidence type="ECO:0000313" key="1">
    <source>
        <dbReference type="EnsemblPlants" id="AVESA.00010b.r2.7AG1213530.1.CDS.1"/>
    </source>
</evidence>
<sequence length="262" mass="30652">MMWVFERQPWLIGPDTILLELANPDGEGYIKEQEEYLSKFDRPRYSFQYVYVTVRAYGIPWNHRSMKLLENIIKLIGTPSEFHQLRENMLYGHPDYVWGVIKHRVCNPVFDRIRLKLSQGQQSMSYLNYEKIGRICLFCGVMFHTSANCHLRKSIITDRMAKGQNAEQVPFQRYGPWIIDAEKVPVEKGIHSSPIFSNFQSNELSRFNKVFYNQGKRSVKGNTENAEQTLKRMEENRGGRSSRVQDSSTVMEIQREVNEGTV</sequence>
<accession>A0ACD5ZRI3</accession>
<dbReference type="Proteomes" id="UP001732700">
    <property type="component" value="Chromosome 7A"/>
</dbReference>
<dbReference type="EnsemblPlants" id="AVESA.00010b.r2.7AG1213530.1">
    <property type="protein sequence ID" value="AVESA.00010b.r2.7AG1213530.1.CDS.1"/>
    <property type="gene ID" value="AVESA.00010b.r2.7AG1213530"/>
</dbReference>
<name>A0ACD5ZRI3_AVESA</name>